<feature type="non-terminal residue" evidence="2">
    <location>
        <position position="178"/>
    </location>
</feature>
<organism evidence="2">
    <name type="scientific">marine sediment metagenome</name>
    <dbReference type="NCBI Taxonomy" id="412755"/>
    <lineage>
        <taxon>unclassified sequences</taxon>
        <taxon>metagenomes</taxon>
        <taxon>ecological metagenomes</taxon>
    </lineage>
</organism>
<protein>
    <recommendedName>
        <fullName evidence="1">Methylene-tetrahydrofolate reductase C-terminal-like domain-containing protein</fullName>
    </recommendedName>
</protein>
<dbReference type="EMBL" id="BARW01021306">
    <property type="protein sequence ID" value="GAJ01306.1"/>
    <property type="molecule type" value="Genomic_DNA"/>
</dbReference>
<dbReference type="AlphaFoldDB" id="X1UN33"/>
<proteinExistence type="predicted"/>
<accession>X1UN33</accession>
<sequence>MIITKQKDFDDLLTSIDKGPVFIIGCSECATLCRTGGEDEVLKMKEDLKKKNIETTGSVILDPACHLQNDKRLLREHKDEIKKSKKVIVLACGNGVQTVSEIIEDIDIIAGTDTLFLGEIKRLTDFEKRCVMCGDCIQDLFGGVCPISRCPKSMLNGPCGGSINGKCEISTDLDCIWD</sequence>
<feature type="domain" description="Methylene-tetrahydrofolate reductase C-terminal-like" evidence="1">
    <location>
        <begin position="110"/>
        <end position="177"/>
    </location>
</feature>
<dbReference type="PANTHER" id="PTHR38755:SF1">
    <property type="entry name" value="METHYLENE-TETRAHYDROFOLATE REDUCTASE C-TERMINAL DOMAIN-CONTAINING PROTEIN"/>
    <property type="match status" value="1"/>
</dbReference>
<name>X1UN33_9ZZZZ</name>
<comment type="caution">
    <text evidence="2">The sequence shown here is derived from an EMBL/GenBank/DDBJ whole genome shotgun (WGS) entry which is preliminary data.</text>
</comment>
<gene>
    <name evidence="2" type="ORF">S12H4_35817</name>
</gene>
<dbReference type="Pfam" id="PF12225">
    <property type="entry name" value="DUF5981"/>
    <property type="match status" value="1"/>
</dbReference>
<evidence type="ECO:0000259" key="1">
    <source>
        <dbReference type="Pfam" id="PF12225"/>
    </source>
</evidence>
<reference evidence="2" key="1">
    <citation type="journal article" date="2014" name="Front. Microbiol.">
        <title>High frequency of phylogenetically diverse reductive dehalogenase-homologous genes in deep subseafloor sedimentary metagenomes.</title>
        <authorList>
            <person name="Kawai M."/>
            <person name="Futagami T."/>
            <person name="Toyoda A."/>
            <person name="Takaki Y."/>
            <person name="Nishi S."/>
            <person name="Hori S."/>
            <person name="Arai W."/>
            <person name="Tsubouchi T."/>
            <person name="Morono Y."/>
            <person name="Uchiyama I."/>
            <person name="Ito T."/>
            <person name="Fujiyama A."/>
            <person name="Inagaki F."/>
            <person name="Takami H."/>
        </authorList>
    </citation>
    <scope>NUCLEOTIDE SEQUENCE</scope>
    <source>
        <strain evidence="2">Expedition CK06-06</strain>
    </source>
</reference>
<dbReference type="InterPro" id="IPR022026">
    <property type="entry name" value="DUF5981"/>
</dbReference>
<dbReference type="PANTHER" id="PTHR38755">
    <property type="entry name" value="5,10-METHYLENETETRAHYDROFOLATE REDUCTASE"/>
    <property type="match status" value="1"/>
</dbReference>
<evidence type="ECO:0000313" key="2">
    <source>
        <dbReference type="EMBL" id="GAJ01306.1"/>
    </source>
</evidence>